<feature type="transmembrane region" description="Helical" evidence="7">
    <location>
        <begin position="12"/>
        <end position="38"/>
    </location>
</feature>
<dbReference type="InterPro" id="IPR055348">
    <property type="entry name" value="DctQ"/>
</dbReference>
<comment type="subunit">
    <text evidence="7">The complex comprises the extracytoplasmic solute receptor protein and the two transmembrane proteins.</text>
</comment>
<feature type="transmembrane region" description="Helical" evidence="7">
    <location>
        <begin position="97"/>
        <end position="118"/>
    </location>
</feature>
<dbReference type="AlphaFoldDB" id="A0A0U1NN79"/>
<comment type="similarity">
    <text evidence="7">Belongs to the TRAP transporter small permease family.</text>
</comment>
<dbReference type="STRING" id="282199.GCA_001049735_02242"/>
<dbReference type="GO" id="GO:0005886">
    <property type="term" value="C:plasma membrane"/>
    <property type="evidence" value="ECO:0007669"/>
    <property type="project" value="UniProtKB-SubCell"/>
</dbReference>
<gene>
    <name evidence="9" type="ORF">NIG5292_02243</name>
</gene>
<feature type="transmembrane region" description="Helical" evidence="7">
    <location>
        <begin position="138"/>
        <end position="161"/>
    </location>
</feature>
<evidence type="ECO:0000256" key="3">
    <source>
        <dbReference type="ARBA" id="ARBA00022475"/>
    </source>
</evidence>
<dbReference type="GO" id="GO:0022857">
    <property type="term" value="F:transmembrane transporter activity"/>
    <property type="evidence" value="ECO:0007669"/>
    <property type="project" value="UniProtKB-UniRule"/>
</dbReference>
<feature type="transmembrane region" description="Helical" evidence="7">
    <location>
        <begin position="58"/>
        <end position="76"/>
    </location>
</feature>
<evidence type="ECO:0000313" key="10">
    <source>
        <dbReference type="Proteomes" id="UP000048949"/>
    </source>
</evidence>
<proteinExistence type="inferred from homology"/>
<comment type="function">
    <text evidence="7">Part of the tripartite ATP-independent periplasmic (TRAP) transport system.</text>
</comment>
<evidence type="ECO:0000256" key="4">
    <source>
        <dbReference type="ARBA" id="ARBA00022692"/>
    </source>
</evidence>
<evidence type="ECO:0000313" key="9">
    <source>
        <dbReference type="EMBL" id="CRK76186.1"/>
    </source>
</evidence>
<organism evidence="9 10">
    <name type="scientific">Nereida ignava</name>
    <dbReference type="NCBI Taxonomy" id="282199"/>
    <lineage>
        <taxon>Bacteria</taxon>
        <taxon>Pseudomonadati</taxon>
        <taxon>Pseudomonadota</taxon>
        <taxon>Alphaproteobacteria</taxon>
        <taxon>Rhodobacterales</taxon>
        <taxon>Roseobacteraceae</taxon>
        <taxon>Nereida</taxon>
    </lineage>
</organism>
<name>A0A0U1NN79_9RHOB</name>
<evidence type="ECO:0000256" key="2">
    <source>
        <dbReference type="ARBA" id="ARBA00022448"/>
    </source>
</evidence>
<protein>
    <recommendedName>
        <fullName evidence="7">TRAP transporter small permease protein</fullName>
    </recommendedName>
</protein>
<sequence length="170" mass="17852">MSLRAILVKVIDGWALLGGALLLIIVAVTAINAAGFSANVIARLWGGTVPGLPGYEDAVQMLVGVAALAMFPYAQLHSAHASVDVFMQYAPARASRIVTVLSNTVLAAILVWMAFMLVQGTLQMRADHVETTVLGWPVWMFMSSAVVSCALWSVAALMAIAGPPENTDGA</sequence>
<dbReference type="Proteomes" id="UP000048949">
    <property type="component" value="Unassembled WGS sequence"/>
</dbReference>
<reference evidence="9 10" key="1">
    <citation type="submission" date="2015-04" db="EMBL/GenBank/DDBJ databases">
        <authorList>
            <person name="Syromyatnikov M.Y."/>
            <person name="Popov V.N."/>
        </authorList>
    </citation>
    <scope>NUCLEOTIDE SEQUENCE [LARGE SCALE GENOMIC DNA]</scope>
    <source>
        <strain evidence="9 10">CECT 5292</strain>
    </source>
</reference>
<dbReference type="OrthoDB" id="6183232at2"/>
<evidence type="ECO:0000256" key="6">
    <source>
        <dbReference type="ARBA" id="ARBA00023136"/>
    </source>
</evidence>
<comment type="subcellular location">
    <subcellularLocation>
        <location evidence="7">Cell inner membrane</location>
        <topology evidence="7">Multi-pass membrane protein</topology>
    </subcellularLocation>
    <subcellularLocation>
        <location evidence="1">Cell membrane</location>
        <topology evidence="1">Multi-pass membrane protein</topology>
    </subcellularLocation>
</comment>
<evidence type="ECO:0000256" key="5">
    <source>
        <dbReference type="ARBA" id="ARBA00022989"/>
    </source>
</evidence>
<evidence type="ECO:0000256" key="7">
    <source>
        <dbReference type="RuleBase" id="RU369079"/>
    </source>
</evidence>
<dbReference type="EMBL" id="CVQV01000013">
    <property type="protein sequence ID" value="CRK76186.1"/>
    <property type="molecule type" value="Genomic_DNA"/>
</dbReference>
<feature type="domain" description="Tripartite ATP-independent periplasmic transporters DctQ component" evidence="8">
    <location>
        <begin position="38"/>
        <end position="161"/>
    </location>
</feature>
<keyword evidence="5 7" id="KW-1133">Transmembrane helix</keyword>
<keyword evidence="10" id="KW-1185">Reference proteome</keyword>
<evidence type="ECO:0000256" key="1">
    <source>
        <dbReference type="ARBA" id="ARBA00004651"/>
    </source>
</evidence>
<keyword evidence="2 7" id="KW-0813">Transport</keyword>
<keyword evidence="6 7" id="KW-0472">Membrane</keyword>
<keyword evidence="4 7" id="KW-0812">Transmembrane</keyword>
<keyword evidence="7" id="KW-0997">Cell inner membrane</keyword>
<keyword evidence="3" id="KW-1003">Cell membrane</keyword>
<dbReference type="Pfam" id="PF04290">
    <property type="entry name" value="DctQ"/>
    <property type="match status" value="1"/>
</dbReference>
<accession>A0A0U1NN79</accession>
<evidence type="ECO:0000259" key="8">
    <source>
        <dbReference type="Pfam" id="PF04290"/>
    </source>
</evidence>